<dbReference type="PANTHER" id="PTHR38009:SF1">
    <property type="entry name" value="CONSERVED HYPOTHETICAL PHAGE TAIL PROTEIN"/>
    <property type="match status" value="1"/>
</dbReference>
<dbReference type="EMBL" id="FOCP01000001">
    <property type="protein sequence ID" value="SEM71776.1"/>
    <property type="molecule type" value="Genomic_DNA"/>
</dbReference>
<dbReference type="InterPro" id="IPR011747">
    <property type="entry name" value="CHP02241"/>
</dbReference>
<name>A0A1H8AMQ8_9PROT</name>
<gene>
    <name evidence="1" type="ORF">SAMN05216325_101225</name>
</gene>
<dbReference type="STRING" id="917.SAMN05216326_11129"/>
<evidence type="ECO:0000313" key="1">
    <source>
        <dbReference type="EMBL" id="SEM71776.1"/>
    </source>
</evidence>
<accession>A0A1H8AMQ8</accession>
<sequence length="169" mass="18781">MAAPMFPANAHRYDPYRTFMFQVIIDGAPVAGLRKMSVLKKSTEAVKWRSAGDSAHERVMPGGTSYEPITLEQGLTHDPVFENWANLVNNIQGNAAMSLVNYRKDIVLNVLNLQGALAMSYRVYGAWVSEFQALPEFDAGTMNSVGIQMLTLQHNGWERDTSVTEPTET</sequence>
<protein>
    <submittedName>
        <fullName evidence="1">Conserved hypothetical phage tail region protein</fullName>
    </submittedName>
</protein>
<dbReference type="RefSeq" id="WP_090627125.1">
    <property type="nucleotide sequence ID" value="NZ_FOCP01000001.1"/>
</dbReference>
<dbReference type="InterPro" id="IPR010667">
    <property type="entry name" value="Phage_T4_Gp19"/>
</dbReference>
<reference evidence="1 2" key="1">
    <citation type="submission" date="2016-10" db="EMBL/GenBank/DDBJ databases">
        <authorList>
            <person name="de Groot N.N."/>
        </authorList>
    </citation>
    <scope>NUCLEOTIDE SEQUENCE [LARGE SCALE GENOMIC DNA]</scope>
    <source>
        <strain evidence="1 2">Nm22</strain>
    </source>
</reference>
<dbReference type="NCBIfam" id="TIGR02241">
    <property type="entry name" value="conserved hypothetical phage tail region protein"/>
    <property type="match status" value="1"/>
</dbReference>
<organism evidence="1 2">
    <name type="scientific">Nitrosomonas marina</name>
    <dbReference type="NCBI Taxonomy" id="917"/>
    <lineage>
        <taxon>Bacteria</taxon>
        <taxon>Pseudomonadati</taxon>
        <taxon>Pseudomonadota</taxon>
        <taxon>Betaproteobacteria</taxon>
        <taxon>Nitrosomonadales</taxon>
        <taxon>Nitrosomonadaceae</taxon>
        <taxon>Nitrosomonas</taxon>
    </lineage>
</organism>
<dbReference type="PANTHER" id="PTHR38009">
    <property type="entry name" value="CONSERVED HYPOTHETICAL PHAGE TAIL PROTEIN"/>
    <property type="match status" value="1"/>
</dbReference>
<dbReference type="AlphaFoldDB" id="A0A1H8AMQ8"/>
<dbReference type="OrthoDB" id="9799891at2"/>
<dbReference type="Pfam" id="PF06841">
    <property type="entry name" value="Phage_T4_gp19"/>
    <property type="match status" value="1"/>
</dbReference>
<dbReference type="Proteomes" id="UP000199459">
    <property type="component" value="Unassembled WGS sequence"/>
</dbReference>
<proteinExistence type="predicted"/>
<dbReference type="GO" id="GO:0005198">
    <property type="term" value="F:structural molecule activity"/>
    <property type="evidence" value="ECO:0007669"/>
    <property type="project" value="InterPro"/>
</dbReference>
<evidence type="ECO:0000313" key="2">
    <source>
        <dbReference type="Proteomes" id="UP000199459"/>
    </source>
</evidence>